<proteinExistence type="predicted"/>
<dbReference type="PROSITE" id="PS50280">
    <property type="entry name" value="SET"/>
    <property type="match status" value="1"/>
</dbReference>
<evidence type="ECO:0000313" key="4">
    <source>
        <dbReference type="Proteomes" id="UP001642482"/>
    </source>
</evidence>
<dbReference type="Proteomes" id="UP001642482">
    <property type="component" value="Unassembled WGS sequence"/>
</dbReference>
<feature type="domain" description="SET" evidence="2">
    <location>
        <begin position="29"/>
        <end position="186"/>
    </location>
</feature>
<gene>
    <name evidence="3" type="ORF">SEUCBS140593_008876</name>
</gene>
<reference evidence="3 4" key="1">
    <citation type="submission" date="2024-01" db="EMBL/GenBank/DDBJ databases">
        <authorList>
            <person name="Allen C."/>
            <person name="Tagirdzhanova G."/>
        </authorList>
    </citation>
    <scope>NUCLEOTIDE SEQUENCE [LARGE SCALE GENOMIC DNA]</scope>
</reference>
<organism evidence="3 4">
    <name type="scientific">Sporothrix eucalyptigena</name>
    <dbReference type="NCBI Taxonomy" id="1812306"/>
    <lineage>
        <taxon>Eukaryota</taxon>
        <taxon>Fungi</taxon>
        <taxon>Dikarya</taxon>
        <taxon>Ascomycota</taxon>
        <taxon>Pezizomycotina</taxon>
        <taxon>Sordariomycetes</taxon>
        <taxon>Sordariomycetidae</taxon>
        <taxon>Ophiostomatales</taxon>
        <taxon>Ophiostomataceae</taxon>
        <taxon>Sporothrix</taxon>
    </lineage>
</organism>
<dbReference type="Gene3D" id="2.170.270.10">
    <property type="entry name" value="SET domain"/>
    <property type="match status" value="1"/>
</dbReference>
<accession>A0ABP0CQH9</accession>
<dbReference type="InterPro" id="IPR001214">
    <property type="entry name" value="SET_dom"/>
</dbReference>
<dbReference type="PANTHER" id="PTHR47332">
    <property type="entry name" value="SET DOMAIN-CONTAINING PROTEIN 5"/>
    <property type="match status" value="1"/>
</dbReference>
<name>A0ABP0CQH9_9PEZI</name>
<dbReference type="InterPro" id="IPR053185">
    <property type="entry name" value="SET_domain_protein"/>
</dbReference>
<dbReference type="EMBL" id="CAWUHD010000132">
    <property type="protein sequence ID" value="CAK7234248.1"/>
    <property type="molecule type" value="Genomic_DNA"/>
</dbReference>
<protein>
    <recommendedName>
        <fullName evidence="2">SET domain-containing protein</fullName>
    </recommendedName>
</protein>
<feature type="region of interest" description="Disordered" evidence="1">
    <location>
        <begin position="1"/>
        <end position="23"/>
    </location>
</feature>
<keyword evidence="4" id="KW-1185">Reference proteome</keyword>
<dbReference type="SUPFAM" id="SSF82199">
    <property type="entry name" value="SET domain"/>
    <property type="match status" value="1"/>
</dbReference>
<dbReference type="PANTHER" id="PTHR47332:SF6">
    <property type="entry name" value="SET DOMAIN-CONTAINING PROTEIN"/>
    <property type="match status" value="1"/>
</dbReference>
<evidence type="ECO:0000313" key="3">
    <source>
        <dbReference type="EMBL" id="CAK7234248.1"/>
    </source>
</evidence>
<comment type="caution">
    <text evidence="3">The sequence shown here is derived from an EMBL/GenBank/DDBJ whole genome shotgun (WGS) entry which is preliminary data.</text>
</comment>
<dbReference type="InterPro" id="IPR046341">
    <property type="entry name" value="SET_dom_sf"/>
</dbReference>
<sequence>MAARSAFMPGNSNGTEEGFSVDWPPEGDPVIVPAWVEEKIPGKDVGLLAARSIRRGERIIARTPAIMIDGAAVDGLSVPIFAIMLNDSASRLPAEHRAQFFNLSTHYGHDENKDENDAYKIFATNAFRTGIADGEPDMHSVFRDVSRINHGCQPNTGYFFDPETLTHNIYAVIDIMQGEELTVGYIDPIQTHAERKTKLHRHWGFGCTCARCAQPPHRVAESDDRVRSIKSLLGSLDDYTTKEGSSGVGPAAGELLVLLFELEGLQGRIHEADYRLALEWNGAGDAMRATQAARRCLDRGLLVRGADQAFLTSMRSLVADPTSHWSWQFRMKKEGEEQSE</sequence>
<dbReference type="CDD" id="cd20071">
    <property type="entry name" value="SET_SMYD"/>
    <property type="match status" value="1"/>
</dbReference>
<dbReference type="Pfam" id="PF00856">
    <property type="entry name" value="SET"/>
    <property type="match status" value="1"/>
</dbReference>
<evidence type="ECO:0000256" key="1">
    <source>
        <dbReference type="SAM" id="MobiDB-lite"/>
    </source>
</evidence>
<evidence type="ECO:0000259" key="2">
    <source>
        <dbReference type="PROSITE" id="PS50280"/>
    </source>
</evidence>